<keyword evidence="3" id="KW-1185">Reference proteome</keyword>
<keyword evidence="1" id="KW-0175">Coiled coil</keyword>
<accession>A0A089M713</accession>
<dbReference type="HOGENOM" id="CLU_535188_0_0_9"/>
<protein>
    <recommendedName>
        <fullName evidence="4">Butirosin biosynthesis protein H N-terminal domain-containing protein</fullName>
    </recommendedName>
</protein>
<evidence type="ECO:0000256" key="1">
    <source>
        <dbReference type="SAM" id="Coils"/>
    </source>
</evidence>
<dbReference type="OrthoDB" id="2618089at2"/>
<dbReference type="eggNOG" id="ENOG5033GPK">
    <property type="taxonomic scope" value="Bacteria"/>
</dbReference>
<dbReference type="KEGG" id="pgm:PGRAT_11495"/>
<evidence type="ECO:0000313" key="2">
    <source>
        <dbReference type="EMBL" id="AIQ68165.1"/>
    </source>
</evidence>
<dbReference type="RefSeq" id="WP_025705601.1">
    <property type="nucleotide sequence ID" value="NZ_CP009287.1"/>
</dbReference>
<name>A0A089M713_9BACL</name>
<reference evidence="2 3" key="1">
    <citation type="submission" date="2014-08" db="EMBL/GenBank/DDBJ databases">
        <title>Comparative genomics of the Paenibacillus odorifer group.</title>
        <authorList>
            <person name="den Bakker H.C."/>
            <person name="Tsai Y.-C."/>
            <person name="Martin N."/>
            <person name="Korlach J."/>
            <person name="Wiedmann M."/>
        </authorList>
    </citation>
    <scope>NUCLEOTIDE SEQUENCE [LARGE SCALE GENOMIC DNA]</scope>
    <source>
        <strain evidence="2 3">DSM 15220</strain>
    </source>
</reference>
<proteinExistence type="predicted"/>
<dbReference type="AlphaFoldDB" id="A0A089M713"/>
<gene>
    <name evidence="2" type="ORF">PGRAT_11495</name>
</gene>
<dbReference type="Proteomes" id="UP000029500">
    <property type="component" value="Chromosome"/>
</dbReference>
<dbReference type="EMBL" id="CP009287">
    <property type="protein sequence ID" value="AIQ68165.1"/>
    <property type="molecule type" value="Genomic_DNA"/>
</dbReference>
<evidence type="ECO:0008006" key="4">
    <source>
        <dbReference type="Google" id="ProtNLM"/>
    </source>
</evidence>
<feature type="coiled-coil region" evidence="1">
    <location>
        <begin position="322"/>
        <end position="352"/>
    </location>
</feature>
<sequence>MLTRNGADKQERNVLGHIRPLYSSYTLDYVNCLENPIGLAVEGIRPQYGALFYIGLKLFRAYNHHLKAEEGEPLQFYMGQALAACGLQLNFLNGVEDLISVVKAEIDRRNPVFVFGNLKELYYSNHYKTSDWMHNFLIKGYDVHKKLFMVIDGCQKKNEEHNYEEFVIPFEIMDQLNSSFIETYGYPCVFSIIKSDNPPPGRIGILLDYIDFISTQLATQPYKELEMMKNGICGEVPSINSLSLPLFEIIKNKDVLYSEIIRVMLESSVAEATVKELNEHKAAMLAQGYLLINNYVVSQTRGKHFDIEDKAESFIQADGALRESLMRIISDLREELQRYDEQKETLMAFENNADQIISLANEKVIFNFTGDKLYNCWITDESPKAVHQQTEKLAKDFCFSADIECSSLSSEVFFHAGLIFRTAPGDLYFWGIMNNKSVVLGKTGEFQELFISELYAQPLTLSIRTEKNGYLFELHSAQSRKSVEFKASEIGQIVQIGLGCKTWNRPEPLTIEFNHCGFVTHSSI</sequence>
<evidence type="ECO:0000313" key="3">
    <source>
        <dbReference type="Proteomes" id="UP000029500"/>
    </source>
</evidence>
<organism evidence="2 3">
    <name type="scientific">Paenibacillus graminis</name>
    <dbReference type="NCBI Taxonomy" id="189425"/>
    <lineage>
        <taxon>Bacteria</taxon>
        <taxon>Bacillati</taxon>
        <taxon>Bacillota</taxon>
        <taxon>Bacilli</taxon>
        <taxon>Bacillales</taxon>
        <taxon>Paenibacillaceae</taxon>
        <taxon>Paenibacillus</taxon>
    </lineage>
</organism>